<accession>A0A9W4SKZ0</accession>
<gene>
    <name evidence="1" type="ORF">FWILDA_LOCUS6265</name>
</gene>
<dbReference type="EMBL" id="CAMKVN010001114">
    <property type="protein sequence ID" value="CAI2173792.1"/>
    <property type="molecule type" value="Genomic_DNA"/>
</dbReference>
<evidence type="ECO:0000313" key="2">
    <source>
        <dbReference type="Proteomes" id="UP001153678"/>
    </source>
</evidence>
<keyword evidence="2" id="KW-1185">Reference proteome</keyword>
<proteinExistence type="predicted"/>
<reference evidence="1" key="1">
    <citation type="submission" date="2022-08" db="EMBL/GenBank/DDBJ databases">
        <authorList>
            <person name="Kallberg Y."/>
            <person name="Tangrot J."/>
            <person name="Rosling A."/>
        </authorList>
    </citation>
    <scope>NUCLEOTIDE SEQUENCE</scope>
    <source>
        <strain evidence="1">Wild A</strain>
    </source>
</reference>
<evidence type="ECO:0000313" key="1">
    <source>
        <dbReference type="EMBL" id="CAI2173792.1"/>
    </source>
</evidence>
<comment type="caution">
    <text evidence="1">The sequence shown here is derived from an EMBL/GenBank/DDBJ whole genome shotgun (WGS) entry which is preliminary data.</text>
</comment>
<dbReference type="AlphaFoldDB" id="A0A9W4SKZ0"/>
<organism evidence="1 2">
    <name type="scientific">Funneliformis geosporum</name>
    <dbReference type="NCBI Taxonomy" id="1117311"/>
    <lineage>
        <taxon>Eukaryota</taxon>
        <taxon>Fungi</taxon>
        <taxon>Fungi incertae sedis</taxon>
        <taxon>Mucoromycota</taxon>
        <taxon>Glomeromycotina</taxon>
        <taxon>Glomeromycetes</taxon>
        <taxon>Glomerales</taxon>
        <taxon>Glomeraceae</taxon>
        <taxon>Funneliformis</taxon>
    </lineage>
</organism>
<sequence>MKVLYPSHISKRNNNKNVTLTNNLTFEFLNLNCDTIIKLPPFNVKWTSLNSTWYSALYVPSDARESHGMSLLAFGAQFPLIVTPVFYIVKACTHFDARLLEKDEQKELSVKRTHISGSLDLLNDAGEYNTQRLCDQGKDLRKRKKVCYTEETEMDSDYSDYFDYEWKPNRKSSHIKKTINQTKPDLEKFEEFLHKESYLHYNIINDADVDTKSLFSREEWEEIKNFEVIDRPKLDPYHRELLKKYTVDNMKKLISLLFESFTSDGKEYDRNVHFDLDYINSAYRRILYIWEMDEDPLMFQS</sequence>
<dbReference type="Proteomes" id="UP001153678">
    <property type="component" value="Unassembled WGS sequence"/>
</dbReference>
<dbReference type="OrthoDB" id="2447334at2759"/>
<name>A0A9W4SKZ0_9GLOM</name>
<protein>
    <submittedName>
        <fullName evidence="1">13981_t:CDS:1</fullName>
    </submittedName>
</protein>